<proteinExistence type="predicted"/>
<evidence type="ECO:0000313" key="2">
    <source>
        <dbReference type="Proteomes" id="UP001178507"/>
    </source>
</evidence>
<evidence type="ECO:0000313" key="1">
    <source>
        <dbReference type="EMBL" id="CAJ1390809.1"/>
    </source>
</evidence>
<accession>A0AA36IQ48</accession>
<keyword evidence="2" id="KW-1185">Reference proteome</keyword>
<name>A0AA36IQ48_9DINO</name>
<dbReference type="EMBL" id="CAUJNA010002146">
    <property type="protein sequence ID" value="CAJ1390809.1"/>
    <property type="molecule type" value="Genomic_DNA"/>
</dbReference>
<comment type="caution">
    <text evidence="1">The sequence shown here is derived from an EMBL/GenBank/DDBJ whole genome shotgun (WGS) entry which is preliminary data.</text>
</comment>
<gene>
    <name evidence="1" type="ORF">EVOR1521_LOCUS16126</name>
</gene>
<dbReference type="AlphaFoldDB" id="A0AA36IQ48"/>
<organism evidence="1 2">
    <name type="scientific">Effrenium voratum</name>
    <dbReference type="NCBI Taxonomy" id="2562239"/>
    <lineage>
        <taxon>Eukaryota</taxon>
        <taxon>Sar</taxon>
        <taxon>Alveolata</taxon>
        <taxon>Dinophyceae</taxon>
        <taxon>Suessiales</taxon>
        <taxon>Symbiodiniaceae</taxon>
        <taxon>Effrenium</taxon>
    </lineage>
</organism>
<dbReference type="Proteomes" id="UP001178507">
    <property type="component" value="Unassembled WGS sequence"/>
</dbReference>
<reference evidence="1" key="1">
    <citation type="submission" date="2023-08" db="EMBL/GenBank/DDBJ databases">
        <authorList>
            <person name="Chen Y."/>
            <person name="Shah S."/>
            <person name="Dougan E. K."/>
            <person name="Thang M."/>
            <person name="Chan C."/>
        </authorList>
    </citation>
    <scope>NUCLEOTIDE SEQUENCE</scope>
</reference>
<sequence>MFTDAEELEDLPPQDLRKFAEQISISGSPFRPEELARLMDGELDADAEFESCTVEFYAGLDRYFRVTDLAFFSPTEAEHREQLVGSYFQAGRHQVLGNMTYEEEEVVELVEEDCNESNESNASNDSNASNFSNCFTPRVRVPRSDPGFWTIDTRPGTGWSTRSLQPPLMAQRLWLQGAGGCRLREVEIRGYIASSLCHIEVSHPALGASREAALSRLAWSDGAVVVGAVGNEELRLVPGGWVSFRLRVGAEQPELELEVGVLEPGKPQTLRMMAYAPHAGPDDLGGSDAMAMAELHLREGSMTWRSAALTLGPGLWTVRLATEGQPRAPGPAAQ</sequence>
<protein>
    <submittedName>
        <fullName evidence="1">Uncharacterized protein</fullName>
    </submittedName>
</protein>